<evidence type="ECO:0000259" key="2">
    <source>
        <dbReference type="Pfam" id="PF25876"/>
    </source>
</evidence>
<feature type="domain" description="Multidrug resistance protein MdtA-like barrel-sandwich hybrid" evidence="3">
    <location>
        <begin position="68"/>
        <end position="188"/>
    </location>
</feature>
<evidence type="ECO:0000259" key="3">
    <source>
        <dbReference type="Pfam" id="PF25917"/>
    </source>
</evidence>
<comment type="caution">
    <text evidence="5">The sequence shown here is derived from an EMBL/GenBank/DDBJ whole genome shotgun (WGS) entry which is preliminary data.</text>
</comment>
<dbReference type="AlphaFoldDB" id="A0A7Z0VHY1"/>
<dbReference type="InterPro" id="IPR058792">
    <property type="entry name" value="Beta-barrel_RND_2"/>
</dbReference>
<dbReference type="Gene3D" id="1.10.287.470">
    <property type="entry name" value="Helix hairpin bin"/>
    <property type="match status" value="1"/>
</dbReference>
<organism evidence="5 6">
    <name type="scientific">Candidatus Thiodiazotropha endolucinida</name>
    <dbReference type="NCBI Taxonomy" id="1655433"/>
    <lineage>
        <taxon>Bacteria</taxon>
        <taxon>Pseudomonadati</taxon>
        <taxon>Pseudomonadota</taxon>
        <taxon>Gammaproteobacteria</taxon>
        <taxon>Chromatiales</taxon>
        <taxon>Sedimenticolaceae</taxon>
        <taxon>Candidatus Thiodiazotropha</taxon>
    </lineage>
</organism>
<dbReference type="GO" id="GO:1990281">
    <property type="term" value="C:efflux pump complex"/>
    <property type="evidence" value="ECO:0007669"/>
    <property type="project" value="TreeGrafter"/>
</dbReference>
<dbReference type="FunFam" id="2.40.30.170:FF:000010">
    <property type="entry name" value="Efflux RND transporter periplasmic adaptor subunit"/>
    <property type="match status" value="1"/>
</dbReference>
<dbReference type="PANTHER" id="PTHR30469">
    <property type="entry name" value="MULTIDRUG RESISTANCE PROTEIN MDTA"/>
    <property type="match status" value="1"/>
</dbReference>
<dbReference type="Gene3D" id="2.40.420.20">
    <property type="match status" value="1"/>
</dbReference>
<dbReference type="Pfam" id="PF25954">
    <property type="entry name" value="Beta-barrel_RND_2"/>
    <property type="match status" value="1"/>
</dbReference>
<dbReference type="Gene3D" id="2.40.30.170">
    <property type="match status" value="1"/>
</dbReference>
<dbReference type="SUPFAM" id="SSF111369">
    <property type="entry name" value="HlyD-like secretion proteins"/>
    <property type="match status" value="1"/>
</dbReference>
<dbReference type="OrthoDB" id="9800613at2"/>
<accession>A0A7Z0VHY1</accession>
<keyword evidence="6" id="KW-1185">Reference proteome</keyword>
<evidence type="ECO:0000259" key="4">
    <source>
        <dbReference type="Pfam" id="PF25954"/>
    </source>
</evidence>
<proteinExistence type="inferred from homology"/>
<dbReference type="Gene3D" id="2.40.50.100">
    <property type="match status" value="1"/>
</dbReference>
<dbReference type="Proteomes" id="UP000094769">
    <property type="component" value="Unassembled WGS sequence"/>
</dbReference>
<dbReference type="PANTHER" id="PTHR30469:SF11">
    <property type="entry name" value="BLL4320 PROTEIN"/>
    <property type="match status" value="1"/>
</dbReference>
<dbReference type="InterPro" id="IPR058624">
    <property type="entry name" value="MdtA-like_HH"/>
</dbReference>
<dbReference type="RefSeq" id="WP_069128433.1">
    <property type="nucleotide sequence ID" value="NZ_MARB01000042.1"/>
</dbReference>
<name>A0A7Z0VHY1_9GAMM</name>
<dbReference type="EMBL" id="MARB01000042">
    <property type="protein sequence ID" value="ODJ85641.1"/>
    <property type="molecule type" value="Genomic_DNA"/>
</dbReference>
<dbReference type="GO" id="GO:0015562">
    <property type="term" value="F:efflux transmembrane transporter activity"/>
    <property type="evidence" value="ECO:0007669"/>
    <property type="project" value="TreeGrafter"/>
</dbReference>
<dbReference type="Pfam" id="PF25876">
    <property type="entry name" value="HH_MFP_RND"/>
    <property type="match status" value="1"/>
</dbReference>
<feature type="domain" description="Multidrug resistance protein MdtA-like alpha-helical hairpin" evidence="2">
    <location>
        <begin position="103"/>
        <end position="161"/>
    </location>
</feature>
<evidence type="ECO:0000313" key="6">
    <source>
        <dbReference type="Proteomes" id="UP000094769"/>
    </source>
</evidence>
<dbReference type="InterPro" id="IPR058625">
    <property type="entry name" value="MdtA-like_BSH"/>
</dbReference>
<gene>
    <name evidence="5" type="primary">mdtE_4</name>
    <name evidence="5" type="ORF">CODIS_41300</name>
</gene>
<dbReference type="InterPro" id="IPR006143">
    <property type="entry name" value="RND_pump_MFP"/>
</dbReference>
<evidence type="ECO:0000313" key="5">
    <source>
        <dbReference type="EMBL" id="ODJ85641.1"/>
    </source>
</evidence>
<comment type="similarity">
    <text evidence="1">Belongs to the membrane fusion protein (MFP) (TC 8.A.1) family.</text>
</comment>
<protein>
    <submittedName>
        <fullName evidence="5">Multidrug resistance protein MdtE</fullName>
    </submittedName>
</protein>
<sequence>MLKKLVFTLIGLAILIGVPTLIKLKQFETMGAAQMEMPPETVTSDQVRSQRWPNTVKATGSLVAVQGVIVTAELGGKIEEIAFESGDRVKQDDLLVRIDVSAEQAQLRSAEAAAKLARINLDRNRDLRANKTVSQADLDTAEANFKQATAQVDNVRATIAKKTLRAPFDGQLGLRQVNLGQIVEQGTPVVTLQTIDPIYVDFSLPQQQFSILEPGTEVHVTTDAAPEKVFSGRIIAVNPEIDQMTRSVRVRATLSNQSELLRPGMFANVEVMLSDDEEVLAIPATAVLYAPYGDTVFVIDEVEDEKSGEKQLVLRQQVIRLGASRGDFVAVVTGLEEEEKVVTSGVFKLRPKMAVIVDNALAPEAKMEPAPENE</sequence>
<dbReference type="NCBIfam" id="TIGR01730">
    <property type="entry name" value="RND_mfp"/>
    <property type="match status" value="1"/>
</dbReference>
<feature type="domain" description="CusB-like beta-barrel" evidence="4">
    <location>
        <begin position="198"/>
        <end position="271"/>
    </location>
</feature>
<dbReference type="Pfam" id="PF25917">
    <property type="entry name" value="BSH_RND"/>
    <property type="match status" value="1"/>
</dbReference>
<reference evidence="5 6" key="1">
    <citation type="submission" date="2016-06" db="EMBL/GenBank/DDBJ databases">
        <title>Genome sequence of endosymbiont of Candidatus Endolucinida thiodiazotropha.</title>
        <authorList>
            <person name="Poehlein A."/>
            <person name="Koenig S."/>
            <person name="Heiden S.E."/>
            <person name="Thuermer A."/>
            <person name="Voget S."/>
            <person name="Daniel R."/>
            <person name="Markert S."/>
            <person name="Gros O."/>
            <person name="Schweder T."/>
        </authorList>
    </citation>
    <scope>NUCLEOTIDE SEQUENCE [LARGE SCALE GENOMIC DNA]</scope>
    <source>
        <strain evidence="5 6">COS</strain>
    </source>
</reference>
<evidence type="ECO:0000256" key="1">
    <source>
        <dbReference type="ARBA" id="ARBA00009477"/>
    </source>
</evidence>